<evidence type="ECO:0000256" key="2">
    <source>
        <dbReference type="SAM" id="SignalP"/>
    </source>
</evidence>
<feature type="non-terminal residue" evidence="3">
    <location>
        <position position="1"/>
    </location>
</feature>
<keyword evidence="2" id="KW-0732">Signal</keyword>
<organism evidence="3 4">
    <name type="scientific">Pristionchus mayeri</name>
    <dbReference type="NCBI Taxonomy" id="1317129"/>
    <lineage>
        <taxon>Eukaryota</taxon>
        <taxon>Metazoa</taxon>
        <taxon>Ecdysozoa</taxon>
        <taxon>Nematoda</taxon>
        <taxon>Chromadorea</taxon>
        <taxon>Rhabditida</taxon>
        <taxon>Rhabditina</taxon>
        <taxon>Diplogasteromorpha</taxon>
        <taxon>Diplogasteroidea</taxon>
        <taxon>Neodiplogasteridae</taxon>
        <taxon>Pristionchus</taxon>
    </lineage>
</organism>
<name>A0AAN4ZAX0_9BILA</name>
<dbReference type="EMBL" id="BTRK01000002">
    <property type="protein sequence ID" value="GMR34437.1"/>
    <property type="molecule type" value="Genomic_DNA"/>
</dbReference>
<feature type="signal peptide" evidence="2">
    <location>
        <begin position="1"/>
        <end position="23"/>
    </location>
</feature>
<dbReference type="Proteomes" id="UP001328107">
    <property type="component" value="Unassembled WGS sequence"/>
</dbReference>
<proteinExistence type="predicted"/>
<evidence type="ECO:0000256" key="1">
    <source>
        <dbReference type="SAM" id="MobiDB-lite"/>
    </source>
</evidence>
<comment type="caution">
    <text evidence="3">The sequence shown here is derived from an EMBL/GenBank/DDBJ whole genome shotgun (WGS) entry which is preliminary data.</text>
</comment>
<accession>A0AAN4ZAX0</accession>
<feature type="compositionally biased region" description="Basic and acidic residues" evidence="1">
    <location>
        <begin position="107"/>
        <end position="117"/>
    </location>
</feature>
<reference evidence="4" key="1">
    <citation type="submission" date="2022-10" db="EMBL/GenBank/DDBJ databases">
        <title>Genome assembly of Pristionchus species.</title>
        <authorList>
            <person name="Yoshida K."/>
            <person name="Sommer R.J."/>
        </authorList>
    </citation>
    <scope>NUCLEOTIDE SEQUENCE [LARGE SCALE GENOMIC DNA]</scope>
    <source>
        <strain evidence="4">RS5460</strain>
    </source>
</reference>
<feature type="non-terminal residue" evidence="3">
    <location>
        <position position="117"/>
    </location>
</feature>
<dbReference type="AlphaFoldDB" id="A0AAN4ZAX0"/>
<feature type="chain" id="PRO_5042864281" evidence="2">
    <location>
        <begin position="24"/>
        <end position="117"/>
    </location>
</feature>
<feature type="compositionally biased region" description="Polar residues" evidence="1">
    <location>
        <begin position="63"/>
        <end position="73"/>
    </location>
</feature>
<sequence length="117" mass="12721">NNSAMHHLSLLVLLILFAGLVVSKPAKEAYDPPKTAANDDFDEAETAQLRVSKEVANTDDEATGNSQNSTEEQGNVMKEDMITSPPKGEKRCPWKERAAQGLAEPTKTTKEVLIKAV</sequence>
<gene>
    <name evidence="3" type="ORF">PMAYCL1PPCAC_04632</name>
</gene>
<keyword evidence="4" id="KW-1185">Reference proteome</keyword>
<feature type="region of interest" description="Disordered" evidence="1">
    <location>
        <begin position="53"/>
        <end position="117"/>
    </location>
</feature>
<protein>
    <submittedName>
        <fullName evidence="3">Uncharacterized protein</fullName>
    </submittedName>
</protein>
<evidence type="ECO:0000313" key="4">
    <source>
        <dbReference type="Proteomes" id="UP001328107"/>
    </source>
</evidence>
<evidence type="ECO:0000313" key="3">
    <source>
        <dbReference type="EMBL" id="GMR34437.1"/>
    </source>
</evidence>
<feature type="compositionally biased region" description="Basic and acidic residues" evidence="1">
    <location>
        <begin position="77"/>
        <end position="98"/>
    </location>
</feature>